<dbReference type="InterPro" id="IPR017853">
    <property type="entry name" value="GH"/>
</dbReference>
<evidence type="ECO:0000256" key="11">
    <source>
        <dbReference type="ARBA" id="ARBA00041069"/>
    </source>
</evidence>
<dbReference type="InterPro" id="IPR036156">
    <property type="entry name" value="Beta-gal/glucu_dom_sf"/>
</dbReference>
<protein>
    <recommendedName>
        <fullName evidence="11">Beta-mannosidase B</fullName>
        <ecNumber evidence="5">3.2.1.25</ecNumber>
    </recommendedName>
    <alternativeName>
        <fullName evidence="12">Mannanase B</fullName>
    </alternativeName>
</protein>
<comment type="pathway">
    <text evidence="3">Glycan metabolism; N-glycan degradation.</text>
</comment>
<evidence type="ECO:0000259" key="16">
    <source>
        <dbReference type="Pfam" id="PF22666"/>
    </source>
</evidence>
<keyword evidence="9" id="KW-0326">Glycosidase</keyword>
<keyword evidence="7 17" id="KW-0378">Hydrolase</keyword>
<comment type="caution">
    <text evidence="17">The sequence shown here is derived from an EMBL/GenBank/DDBJ whole genome shotgun (WGS) entry which is preliminary data.</text>
</comment>
<sequence length="808" mass="92686">MITQTLHQNWTLDMPGMGKLPAAVPGSVYADLLAAGKLEDPFWRDNEDKALALMENDFLYSASFVPQAGVLDCPHQVLRFEGVDTVADIRLNGVLLAHVENMHRTFEFDVAGILKPGENWLEVKLYSPTRWIREKYAQSPADGSSDAMRGFANLRKAHCMFGWDWGPHLPDAGIWRPVSLLGVEGARLPSVQVRQHHQHGRVKLSIQPEPDYVTAQDITYTVELTGPQGQVETFEGSPAEILIEHPQLWWPHGYGEQPLYTLKVTAFSQGKELDSWQRRIGLRTMTIAREKDEHGESFAHEVNGVKIFAMGADYIPEDNILSRVTPQRTRKLLEQCVAANFNCVRVWGGGYYPSDEFYDICDELGLVVWQDFMFACAVYNLTEDFAHNIRAEVIDNVKRLRHHASLGLWCGNNEMEMFVDQGEWVRTIKQKADYIRMYEYLIPEVLRKLDPDTFYWPASPSSGGGFDNPNDPARGDVHYWSVWHGQLPFSEYRKHQFRYLSEFGFESLPCLSTVKTFAQPEDWNLFSNVMERHQRCARGSMLILSYLQQMFLYPTRFETALYASQLLQGEAIRYGVEHFRRIRGVCMGAVYWQLNDCWPVASWASIDYTGRWKALHYYAKRFFAPVLLSCCEEGMLSQEPNINAEPYDMEKSIRLSVANETRQDRAFVVKWALRDKRGAIQREETISLTVPALSSVWLDKVELPDVDIYEDYVSYDLFENGQRLSGGTVIFSLPKYFHYADPQLSCRVEGDEIVVTAQAYAKSVEVQNENEDLLLSDNYFDMNAGETRVKVLSGSTENLRLRSVYDIH</sequence>
<comment type="subcellular location">
    <subcellularLocation>
        <location evidence="2">Secreted</location>
    </subcellularLocation>
</comment>
<dbReference type="GO" id="GO:0006516">
    <property type="term" value="P:glycoprotein catabolic process"/>
    <property type="evidence" value="ECO:0007669"/>
    <property type="project" value="TreeGrafter"/>
</dbReference>
<evidence type="ECO:0000256" key="1">
    <source>
        <dbReference type="ARBA" id="ARBA00000829"/>
    </source>
</evidence>
<proteinExistence type="inferred from homology"/>
<evidence type="ECO:0000259" key="15">
    <source>
        <dbReference type="Pfam" id="PF17786"/>
    </source>
</evidence>
<dbReference type="SUPFAM" id="SSF51445">
    <property type="entry name" value="(Trans)glycosidases"/>
    <property type="match status" value="1"/>
</dbReference>
<dbReference type="Gene3D" id="3.20.20.80">
    <property type="entry name" value="Glycosidases"/>
    <property type="match status" value="1"/>
</dbReference>
<dbReference type="SUPFAM" id="SSF49785">
    <property type="entry name" value="Galactose-binding domain-like"/>
    <property type="match status" value="1"/>
</dbReference>
<dbReference type="InterPro" id="IPR006102">
    <property type="entry name" value="Ig-like_GH2"/>
</dbReference>
<dbReference type="Pfam" id="PF00703">
    <property type="entry name" value="Glyco_hydro_2"/>
    <property type="match status" value="1"/>
</dbReference>
<dbReference type="Proteomes" id="UP000824214">
    <property type="component" value="Unassembled WGS sequence"/>
</dbReference>
<comment type="similarity">
    <text evidence="10">Belongs to the glycosyl hydrolase 2 family. Beta-mannosidase B subfamily.</text>
</comment>
<dbReference type="Gene3D" id="2.60.120.260">
    <property type="entry name" value="Galactose-binding domain-like"/>
    <property type="match status" value="1"/>
</dbReference>
<evidence type="ECO:0000256" key="12">
    <source>
        <dbReference type="ARBA" id="ARBA00041614"/>
    </source>
</evidence>
<evidence type="ECO:0000256" key="6">
    <source>
        <dbReference type="ARBA" id="ARBA00022525"/>
    </source>
</evidence>
<feature type="domain" description="Mannosidase Ig/CBM-like" evidence="15">
    <location>
        <begin position="653"/>
        <end position="736"/>
    </location>
</feature>
<evidence type="ECO:0000256" key="4">
    <source>
        <dbReference type="ARBA" id="ARBA00011738"/>
    </source>
</evidence>
<comment type="catalytic activity">
    <reaction evidence="1">
        <text>Hydrolysis of terminal, non-reducing beta-D-mannose residues in beta-D-mannosides.</text>
        <dbReference type="EC" id="3.2.1.25"/>
    </reaction>
</comment>
<evidence type="ECO:0000256" key="5">
    <source>
        <dbReference type="ARBA" id="ARBA00012754"/>
    </source>
</evidence>
<organism evidence="17 18">
    <name type="scientific">Candidatus Acutalibacter ornithocaccae</name>
    <dbReference type="NCBI Taxonomy" id="2838416"/>
    <lineage>
        <taxon>Bacteria</taxon>
        <taxon>Bacillati</taxon>
        <taxon>Bacillota</taxon>
        <taxon>Clostridia</taxon>
        <taxon>Eubacteriales</taxon>
        <taxon>Acutalibacteraceae</taxon>
        <taxon>Acutalibacter</taxon>
    </lineage>
</organism>
<evidence type="ECO:0000256" key="10">
    <source>
        <dbReference type="ARBA" id="ARBA00038429"/>
    </source>
</evidence>
<comment type="subunit">
    <text evidence="4">Homodimer.</text>
</comment>
<feature type="domain" description="Glycoside hydrolase family 2 immunoglobulin-like beta-sandwich" evidence="13">
    <location>
        <begin position="192"/>
        <end position="283"/>
    </location>
</feature>
<dbReference type="InterPro" id="IPR050887">
    <property type="entry name" value="Beta-mannosidase_GH2"/>
</dbReference>
<dbReference type="GO" id="GO:0004567">
    <property type="term" value="F:beta-mannosidase activity"/>
    <property type="evidence" value="ECO:0007669"/>
    <property type="project" value="UniProtKB-EC"/>
</dbReference>
<evidence type="ECO:0000256" key="3">
    <source>
        <dbReference type="ARBA" id="ARBA00004740"/>
    </source>
</evidence>
<reference evidence="17" key="1">
    <citation type="journal article" date="2021" name="PeerJ">
        <title>Extensive microbial diversity within the chicken gut microbiome revealed by metagenomics and culture.</title>
        <authorList>
            <person name="Gilroy R."/>
            <person name="Ravi A."/>
            <person name="Getino M."/>
            <person name="Pursley I."/>
            <person name="Horton D.L."/>
            <person name="Alikhan N.F."/>
            <person name="Baker D."/>
            <person name="Gharbi K."/>
            <person name="Hall N."/>
            <person name="Watson M."/>
            <person name="Adriaenssens E.M."/>
            <person name="Foster-Nyarko E."/>
            <person name="Jarju S."/>
            <person name="Secka A."/>
            <person name="Antonio M."/>
            <person name="Oren A."/>
            <person name="Chaudhuri R.R."/>
            <person name="La Ragione R."/>
            <person name="Hildebrand F."/>
            <person name="Pallen M.J."/>
        </authorList>
    </citation>
    <scope>NUCLEOTIDE SEQUENCE</scope>
    <source>
        <strain evidence="17">ChiBcolR8-3208</strain>
    </source>
</reference>
<keyword evidence="6" id="KW-0964">Secreted</keyword>
<feature type="domain" description="Beta-mannosidase-like galactose-binding" evidence="16">
    <location>
        <begin position="10"/>
        <end position="176"/>
    </location>
</feature>
<dbReference type="AlphaFoldDB" id="A0A9D2M007"/>
<dbReference type="InterPro" id="IPR054593">
    <property type="entry name" value="Beta-mannosidase-like_N2"/>
</dbReference>
<dbReference type="Pfam" id="PF17786">
    <property type="entry name" value="Mannosidase_ig"/>
    <property type="match status" value="1"/>
</dbReference>
<dbReference type="InterPro" id="IPR008979">
    <property type="entry name" value="Galactose-bd-like_sf"/>
</dbReference>
<evidence type="ECO:0000256" key="8">
    <source>
        <dbReference type="ARBA" id="ARBA00023180"/>
    </source>
</evidence>
<dbReference type="EC" id="3.2.1.25" evidence="5"/>
<feature type="domain" description="Beta-mannosidase Ig-fold" evidence="14">
    <location>
        <begin position="741"/>
        <end position="806"/>
    </location>
</feature>
<evidence type="ECO:0000256" key="7">
    <source>
        <dbReference type="ARBA" id="ARBA00022801"/>
    </source>
</evidence>
<dbReference type="SUPFAM" id="SSF49303">
    <property type="entry name" value="beta-Galactosidase/glucuronidase domain"/>
    <property type="match status" value="2"/>
</dbReference>
<dbReference type="FunFam" id="3.20.20.80:FF:000050">
    <property type="entry name" value="Beta-mannosidase B"/>
    <property type="match status" value="1"/>
</dbReference>
<gene>
    <name evidence="17" type="ORF">H9942_07430</name>
</gene>
<dbReference type="InterPro" id="IPR041447">
    <property type="entry name" value="Mannosidase_ig"/>
</dbReference>
<name>A0A9D2M007_9FIRM</name>
<accession>A0A9D2M007</accession>
<dbReference type="PANTHER" id="PTHR43730">
    <property type="entry name" value="BETA-MANNOSIDASE"/>
    <property type="match status" value="1"/>
</dbReference>
<evidence type="ECO:0000259" key="13">
    <source>
        <dbReference type="Pfam" id="PF00703"/>
    </source>
</evidence>
<dbReference type="Gene3D" id="2.60.40.10">
    <property type="entry name" value="Immunoglobulins"/>
    <property type="match status" value="2"/>
</dbReference>
<reference evidence="17" key="2">
    <citation type="submission" date="2021-04" db="EMBL/GenBank/DDBJ databases">
        <authorList>
            <person name="Gilroy R."/>
        </authorList>
    </citation>
    <scope>NUCLEOTIDE SEQUENCE</scope>
    <source>
        <strain evidence="17">ChiBcolR8-3208</strain>
    </source>
</reference>
<dbReference type="Pfam" id="PF22666">
    <property type="entry name" value="Glyco_hydro_2_N2"/>
    <property type="match status" value="1"/>
</dbReference>
<dbReference type="GO" id="GO:0005975">
    <property type="term" value="P:carbohydrate metabolic process"/>
    <property type="evidence" value="ECO:0007669"/>
    <property type="project" value="InterPro"/>
</dbReference>
<evidence type="ECO:0000313" key="18">
    <source>
        <dbReference type="Proteomes" id="UP000824214"/>
    </source>
</evidence>
<keyword evidence="8" id="KW-0325">Glycoprotein</keyword>
<evidence type="ECO:0000256" key="2">
    <source>
        <dbReference type="ARBA" id="ARBA00004613"/>
    </source>
</evidence>
<evidence type="ECO:0000313" key="17">
    <source>
        <dbReference type="EMBL" id="HJB37883.1"/>
    </source>
</evidence>
<dbReference type="GO" id="GO:0005576">
    <property type="term" value="C:extracellular region"/>
    <property type="evidence" value="ECO:0007669"/>
    <property type="project" value="UniProtKB-SubCell"/>
</dbReference>
<dbReference type="PANTHER" id="PTHR43730:SF1">
    <property type="entry name" value="BETA-MANNOSIDASE"/>
    <property type="match status" value="1"/>
</dbReference>
<dbReference type="InterPro" id="IPR041625">
    <property type="entry name" value="Beta-mannosidase_Ig"/>
</dbReference>
<dbReference type="Pfam" id="PF17753">
    <property type="entry name" value="Ig_mannosidase"/>
    <property type="match status" value="1"/>
</dbReference>
<dbReference type="EMBL" id="DWXZ01000156">
    <property type="protein sequence ID" value="HJB37883.1"/>
    <property type="molecule type" value="Genomic_DNA"/>
</dbReference>
<evidence type="ECO:0000256" key="9">
    <source>
        <dbReference type="ARBA" id="ARBA00023295"/>
    </source>
</evidence>
<evidence type="ECO:0000259" key="14">
    <source>
        <dbReference type="Pfam" id="PF17753"/>
    </source>
</evidence>
<dbReference type="InterPro" id="IPR013783">
    <property type="entry name" value="Ig-like_fold"/>
</dbReference>